<keyword evidence="7" id="KW-0234">DNA repair</keyword>
<dbReference type="SUPFAM" id="SSF52141">
    <property type="entry name" value="Uracil-DNA glycosylase-like"/>
    <property type="match status" value="1"/>
</dbReference>
<keyword evidence="5" id="KW-0408">Iron</keyword>
<keyword evidence="1" id="KW-0004">4Fe-4S</keyword>
<feature type="non-terminal residue" evidence="9">
    <location>
        <position position="221"/>
    </location>
</feature>
<feature type="domain" description="Uracil-DNA glycosylase-like" evidence="8">
    <location>
        <begin position="7"/>
        <end position="169"/>
    </location>
</feature>
<reference evidence="9" key="1">
    <citation type="journal article" date="2014" name="Front. Microbiol.">
        <title>High frequency of phylogenetically diverse reductive dehalogenase-homologous genes in deep subseafloor sedimentary metagenomes.</title>
        <authorList>
            <person name="Kawai M."/>
            <person name="Futagami T."/>
            <person name="Toyoda A."/>
            <person name="Takaki Y."/>
            <person name="Nishi S."/>
            <person name="Hori S."/>
            <person name="Arai W."/>
            <person name="Tsubouchi T."/>
            <person name="Morono Y."/>
            <person name="Uchiyama I."/>
            <person name="Ito T."/>
            <person name="Fujiyama A."/>
            <person name="Inagaki F."/>
            <person name="Takami H."/>
        </authorList>
    </citation>
    <scope>NUCLEOTIDE SEQUENCE</scope>
    <source>
        <strain evidence="9">Expedition CK06-06</strain>
    </source>
</reference>
<accession>X0Z543</accession>
<protein>
    <recommendedName>
        <fullName evidence="8">Uracil-DNA glycosylase-like domain-containing protein</fullName>
    </recommendedName>
</protein>
<dbReference type="EMBL" id="BARS01051222">
    <property type="protein sequence ID" value="GAG53517.1"/>
    <property type="molecule type" value="Genomic_DNA"/>
</dbReference>
<gene>
    <name evidence="9" type="ORF">S01H1_76335</name>
</gene>
<evidence type="ECO:0000256" key="4">
    <source>
        <dbReference type="ARBA" id="ARBA00022801"/>
    </source>
</evidence>
<evidence type="ECO:0000256" key="1">
    <source>
        <dbReference type="ARBA" id="ARBA00022485"/>
    </source>
</evidence>
<evidence type="ECO:0000256" key="7">
    <source>
        <dbReference type="ARBA" id="ARBA00023204"/>
    </source>
</evidence>
<dbReference type="InterPro" id="IPR036895">
    <property type="entry name" value="Uracil-DNA_glycosylase-like_sf"/>
</dbReference>
<keyword evidence="2" id="KW-0479">Metal-binding</keyword>
<evidence type="ECO:0000256" key="3">
    <source>
        <dbReference type="ARBA" id="ARBA00022763"/>
    </source>
</evidence>
<keyword evidence="3" id="KW-0227">DNA damage</keyword>
<evidence type="ECO:0000313" key="9">
    <source>
        <dbReference type="EMBL" id="GAG53517.1"/>
    </source>
</evidence>
<comment type="caution">
    <text evidence="9">The sequence shown here is derived from an EMBL/GenBank/DDBJ whole genome shotgun (WGS) entry which is preliminary data.</text>
</comment>
<dbReference type="GO" id="GO:0097506">
    <property type="term" value="F:deaminated base DNA N-glycosylase activity"/>
    <property type="evidence" value="ECO:0007669"/>
    <property type="project" value="UniProtKB-ARBA"/>
</dbReference>
<dbReference type="GO" id="GO:0046872">
    <property type="term" value="F:metal ion binding"/>
    <property type="evidence" value="ECO:0007669"/>
    <property type="project" value="UniProtKB-KW"/>
</dbReference>
<evidence type="ECO:0000256" key="2">
    <source>
        <dbReference type="ARBA" id="ARBA00022723"/>
    </source>
</evidence>
<proteinExistence type="predicted"/>
<keyword evidence="4" id="KW-0378">Hydrolase</keyword>
<dbReference type="Pfam" id="PF03167">
    <property type="entry name" value="UDG"/>
    <property type="match status" value="1"/>
</dbReference>
<organism evidence="9">
    <name type="scientific">marine sediment metagenome</name>
    <dbReference type="NCBI Taxonomy" id="412755"/>
    <lineage>
        <taxon>unclassified sequences</taxon>
        <taxon>metagenomes</taxon>
        <taxon>ecological metagenomes</taxon>
    </lineage>
</organism>
<dbReference type="AlphaFoldDB" id="X0Z543"/>
<dbReference type="SMART" id="SM00986">
    <property type="entry name" value="UDG"/>
    <property type="match status" value="1"/>
</dbReference>
<evidence type="ECO:0000256" key="6">
    <source>
        <dbReference type="ARBA" id="ARBA00023014"/>
    </source>
</evidence>
<sequence length="221" mass="24490">MSITYVKPEGDLNTAKYIIVGEQPGTTEIRVKRPFKGPAGNVLDECLLKARISRSECYLTNVIKDLDHPLKYYYVSGSGNPYFTKAGAEHTVALKKELSAAKPGTVIIAVGNVAMWALCERIGITNWRGSILDSIMVPGLKVVPVIHTATVIPPKNVYSNKLLIQFDLTKAKRVYHGDYNHYDYAIITAPSYSDVTKYIGYAGLPRTIDFDIEVHPANEEI</sequence>
<dbReference type="SMART" id="SM00987">
    <property type="entry name" value="UreE_C"/>
    <property type="match status" value="1"/>
</dbReference>
<dbReference type="GO" id="GO:0006281">
    <property type="term" value="P:DNA repair"/>
    <property type="evidence" value="ECO:0007669"/>
    <property type="project" value="UniProtKB-KW"/>
</dbReference>
<dbReference type="Gene3D" id="3.40.470.10">
    <property type="entry name" value="Uracil-DNA glycosylase-like domain"/>
    <property type="match status" value="1"/>
</dbReference>
<name>X0Z543_9ZZZZ</name>
<evidence type="ECO:0000259" key="8">
    <source>
        <dbReference type="SMART" id="SM00986"/>
    </source>
</evidence>
<dbReference type="InterPro" id="IPR005122">
    <property type="entry name" value="Uracil-DNA_glycosylase-like"/>
</dbReference>
<evidence type="ECO:0000256" key="5">
    <source>
        <dbReference type="ARBA" id="ARBA00023004"/>
    </source>
</evidence>
<dbReference type="InterPro" id="IPR051536">
    <property type="entry name" value="UDG_Type-4/5"/>
</dbReference>
<dbReference type="GO" id="GO:0051539">
    <property type="term" value="F:4 iron, 4 sulfur cluster binding"/>
    <property type="evidence" value="ECO:0007669"/>
    <property type="project" value="UniProtKB-KW"/>
</dbReference>
<keyword evidence="6" id="KW-0411">Iron-sulfur</keyword>
<dbReference type="PANTHER" id="PTHR33693">
    <property type="entry name" value="TYPE-5 URACIL-DNA GLYCOSYLASE"/>
    <property type="match status" value="1"/>
</dbReference>